<dbReference type="Pfam" id="PF01547">
    <property type="entry name" value="SBP_bac_1"/>
    <property type="match status" value="1"/>
</dbReference>
<evidence type="ECO:0000313" key="4">
    <source>
        <dbReference type="Proteomes" id="UP000095651"/>
    </source>
</evidence>
<dbReference type="SUPFAM" id="SSF53850">
    <property type="entry name" value="Periplasmic binding protein-like II"/>
    <property type="match status" value="1"/>
</dbReference>
<name>A0A174FD73_9FIRM</name>
<accession>A0A174FD73</accession>
<feature type="region of interest" description="Disordered" evidence="1">
    <location>
        <begin position="27"/>
        <end position="58"/>
    </location>
</feature>
<organism evidence="3 4">
    <name type="scientific">Hungatella hathewayi</name>
    <dbReference type="NCBI Taxonomy" id="154046"/>
    <lineage>
        <taxon>Bacteria</taxon>
        <taxon>Bacillati</taxon>
        <taxon>Bacillota</taxon>
        <taxon>Clostridia</taxon>
        <taxon>Lachnospirales</taxon>
        <taxon>Lachnospiraceae</taxon>
        <taxon>Hungatella</taxon>
    </lineage>
</organism>
<dbReference type="PANTHER" id="PTHR43649:SF12">
    <property type="entry name" value="DIACETYLCHITOBIOSE BINDING PROTEIN DASA"/>
    <property type="match status" value="1"/>
</dbReference>
<dbReference type="RefSeq" id="WP_055656150.1">
    <property type="nucleotide sequence ID" value="NZ_CABIXC010000007.1"/>
</dbReference>
<protein>
    <submittedName>
        <fullName evidence="3">ABC-type sugar transport system, periplasmic component</fullName>
    </submittedName>
</protein>
<dbReference type="PROSITE" id="PS51257">
    <property type="entry name" value="PROKAR_LIPOPROTEIN"/>
    <property type="match status" value="1"/>
</dbReference>
<evidence type="ECO:0000313" key="3">
    <source>
        <dbReference type="EMBL" id="CUO46609.1"/>
    </source>
</evidence>
<feature type="compositionally biased region" description="Basic and acidic residues" evidence="1">
    <location>
        <begin position="27"/>
        <end position="41"/>
    </location>
</feature>
<sequence>MKKRRWMALALACTMIFTAGCQKGGKETAEVPVNKETKESQAETAKTEVPNTENTKSQEEPVTIKFANYAVLEEGNSAFWEKIKTDFEAENPNITIEWITAPFGEMVQQVINMAGGGEYVDLIFGELDWTPTLADSGIACPVSDIMSAEYLADFYPNVLEAHSIDHVLYSLPLYVGPYILYINKDLFEQAGLDASNPPTTYEEMLKCAEKLSELKDADGNQVYAFGQTTASVPVSGASLTSMVFNFGGQVLDENGKLSCDNEGFKQAFEMLKLLDEKGYNPQNAKLKDLRNLFALGRLAMYYDQSWGFAGIKPINPESEAFTVTAKPLKGGSGTGQSILQSHCLMMVDNGEARKKAVEKLVEYIITNDNLSYRMSNETLAYPAKKSMEHAVDDSLILKGAAGSEANTKTQVFIPQNSDLNLELCALAQAVTVGKTDVDKAIADFKKAAEMILD</sequence>
<proteinExistence type="predicted"/>
<feature type="signal peptide" evidence="2">
    <location>
        <begin position="1"/>
        <end position="23"/>
    </location>
</feature>
<feature type="chain" id="PRO_5038763326" evidence="2">
    <location>
        <begin position="24"/>
        <end position="453"/>
    </location>
</feature>
<dbReference type="InterPro" id="IPR006059">
    <property type="entry name" value="SBP"/>
</dbReference>
<reference evidence="3 4" key="1">
    <citation type="submission" date="2015-09" db="EMBL/GenBank/DDBJ databases">
        <authorList>
            <consortium name="Pathogen Informatics"/>
        </authorList>
    </citation>
    <scope>NUCLEOTIDE SEQUENCE [LARGE SCALE GENOMIC DNA]</scope>
    <source>
        <strain evidence="3 4">2789STDY5608850</strain>
    </source>
</reference>
<dbReference type="InterPro" id="IPR050490">
    <property type="entry name" value="Bact_solute-bd_prot1"/>
</dbReference>
<gene>
    <name evidence="3" type="ORF">ERS852407_02890</name>
</gene>
<keyword evidence="3" id="KW-0762">Sugar transport</keyword>
<evidence type="ECO:0000256" key="2">
    <source>
        <dbReference type="SAM" id="SignalP"/>
    </source>
</evidence>
<dbReference type="EMBL" id="CYZE01000007">
    <property type="protein sequence ID" value="CUO46609.1"/>
    <property type="molecule type" value="Genomic_DNA"/>
</dbReference>
<evidence type="ECO:0000256" key="1">
    <source>
        <dbReference type="SAM" id="MobiDB-lite"/>
    </source>
</evidence>
<dbReference type="AlphaFoldDB" id="A0A174FD73"/>
<dbReference type="Gene3D" id="3.40.190.10">
    <property type="entry name" value="Periplasmic binding protein-like II"/>
    <property type="match status" value="1"/>
</dbReference>
<keyword evidence="2" id="KW-0732">Signal</keyword>
<dbReference type="Proteomes" id="UP000095651">
    <property type="component" value="Unassembled WGS sequence"/>
</dbReference>
<keyword evidence="3" id="KW-0813">Transport</keyword>
<dbReference type="PANTHER" id="PTHR43649">
    <property type="entry name" value="ARABINOSE-BINDING PROTEIN-RELATED"/>
    <property type="match status" value="1"/>
</dbReference>